<dbReference type="InterPro" id="IPR011012">
    <property type="entry name" value="Longin-like_dom_sf"/>
</dbReference>
<comment type="caution">
    <text evidence="1">The sequence shown here is derived from an EMBL/GenBank/DDBJ whole genome shotgun (WGS) entry which is preliminary data.</text>
</comment>
<dbReference type="SUPFAM" id="SSF64356">
    <property type="entry name" value="SNARE-like"/>
    <property type="match status" value="1"/>
</dbReference>
<dbReference type="EMBL" id="ARYN01000025">
    <property type="protein sequence ID" value="ORL43794.1"/>
    <property type="molecule type" value="Genomic_DNA"/>
</dbReference>
<dbReference type="STRING" id="1185767.IIF7_19119"/>
<evidence type="ECO:0000313" key="1">
    <source>
        <dbReference type="EMBL" id="ORL43794.1"/>
    </source>
</evidence>
<dbReference type="Proteomes" id="UP000192746">
    <property type="component" value="Unassembled WGS sequence"/>
</dbReference>
<reference evidence="1 2" key="1">
    <citation type="submission" date="2013-04" db="EMBL/GenBank/DDBJ databases">
        <title>Zunongwangia sp. 22II14-10F7 Genome Sequencing.</title>
        <authorList>
            <person name="Lai Q."/>
            <person name="Shao Z."/>
        </authorList>
    </citation>
    <scope>NUCLEOTIDE SEQUENCE [LARGE SCALE GENOMIC DNA]</scope>
    <source>
        <strain evidence="1 2">22II14-10F7</strain>
    </source>
</reference>
<proteinExistence type="predicted"/>
<dbReference type="OrthoDB" id="9836083at2"/>
<protein>
    <submittedName>
        <fullName evidence="1">Uncharacterized protein</fullName>
    </submittedName>
</protein>
<evidence type="ECO:0000313" key="2">
    <source>
        <dbReference type="Proteomes" id="UP000192746"/>
    </source>
</evidence>
<dbReference type="AlphaFoldDB" id="A0A1Y1SZF9"/>
<sequence length="128" mass="14912">MIRESKISLKKISQDQVKVLNNACSAYKDFLELLCNTENKSQNHIHHSINREYGYMLLAKITKRNIPMNNTITIDVHTAYIASDGLRYYISIAENEYEKNAARQLLDELFQELPYTKDIKHFSLKSEA</sequence>
<keyword evidence="2" id="KW-1185">Reference proteome</keyword>
<accession>A0A1Y1SZF9</accession>
<name>A0A1Y1SZF9_9FLAO</name>
<organism evidence="1 2">
    <name type="scientific">Zunongwangia atlantica 22II14-10F7</name>
    <dbReference type="NCBI Taxonomy" id="1185767"/>
    <lineage>
        <taxon>Bacteria</taxon>
        <taxon>Pseudomonadati</taxon>
        <taxon>Bacteroidota</taxon>
        <taxon>Flavobacteriia</taxon>
        <taxon>Flavobacteriales</taxon>
        <taxon>Flavobacteriaceae</taxon>
        <taxon>Zunongwangia</taxon>
    </lineage>
</organism>
<dbReference type="RefSeq" id="WP_084843287.1">
    <property type="nucleotide sequence ID" value="NZ_ARYN01000025.1"/>
</dbReference>
<gene>
    <name evidence="1" type="ORF">IIF7_19119</name>
</gene>